<feature type="transmembrane region" description="Helical" evidence="9">
    <location>
        <begin position="138"/>
        <end position="158"/>
    </location>
</feature>
<dbReference type="Gene3D" id="1.20.1740.10">
    <property type="entry name" value="Amino acid/polyamine transporter I"/>
    <property type="match status" value="1"/>
</dbReference>
<feature type="transmembrane region" description="Helical" evidence="9">
    <location>
        <begin position="311"/>
        <end position="332"/>
    </location>
</feature>
<dbReference type="PANTHER" id="PTHR43341">
    <property type="entry name" value="AMINO ACID PERMEASE"/>
    <property type="match status" value="1"/>
</dbReference>
<keyword evidence="4 9" id="KW-0812">Transmembrane</keyword>
<sequence length="595" mass="66088">MFFKSNNKSEEDGEQSIHSEKNIGSFSNDDELKSVVSRHTADYDLYVAKSNPSAINQAEGHKLRQALDSRHVSMIALGGALGTGLLIGTGSALKTAGPGAILVAYGAIGFVVYIVMTALGEIACWVPLNGFANYGKRYCDEALGFACGYTYLIKYLILPANQLTAGALTMQYWIDRDRVNPGVWITVFLVVIMVINFLGVRFFGEIEFWLSSLKVVTCLGLIILLWVIALGGGPTHDRIGFRFWNDPGAFLHYTDSSKDLYIGGSTGRFVSFVAVLVTAVFAYLGTELVAITFSETRNPRRAIPKAVKLTLYRILVFYVLSILFVGMCVSAKDPLLLGASGTNAGASPFVIAIKNAKIDGLDHVINACILLFVMSAANSDVYVCSRALYSLAADGYAPKFFTKTNKLGVPYYGLVVSFLFCLLAYMNVSSGSAQVFEYFVNVVSLTGLIAWTCILTFHIGFMRALKAQGFDRNKDTVYRSPLQPYATYVSLGVCVLVILIKNFTVFLGDSFTYKNFITGYIILPVFFICYFGYKFFYKTKWLSPTEVDLDTFRDVIDAEFEQYEAEDAERKAVREAEGKKYDKEWFYEKFLGWIF</sequence>
<comment type="subcellular location">
    <subcellularLocation>
        <location evidence="1">Membrane</location>
        <topology evidence="1">Multi-pass membrane protein</topology>
    </subcellularLocation>
</comment>
<feature type="transmembrane region" description="Helical" evidence="9">
    <location>
        <begin position="215"/>
        <end position="233"/>
    </location>
</feature>
<dbReference type="InterPro" id="IPR004840">
    <property type="entry name" value="Amino_acid_permease_CS"/>
</dbReference>
<organism evidence="11 12">
    <name type="scientific">Candida parapsilosis</name>
    <name type="common">Yeast</name>
    <dbReference type="NCBI Taxonomy" id="5480"/>
    <lineage>
        <taxon>Eukaryota</taxon>
        <taxon>Fungi</taxon>
        <taxon>Dikarya</taxon>
        <taxon>Ascomycota</taxon>
        <taxon>Saccharomycotina</taxon>
        <taxon>Pichiomycetes</taxon>
        <taxon>Debaryomycetaceae</taxon>
        <taxon>Candida/Lodderomyces clade</taxon>
        <taxon>Candida</taxon>
    </lineage>
</organism>
<evidence type="ECO:0000256" key="5">
    <source>
        <dbReference type="ARBA" id="ARBA00022970"/>
    </source>
</evidence>
<evidence type="ECO:0000256" key="7">
    <source>
        <dbReference type="ARBA" id="ARBA00023136"/>
    </source>
</evidence>
<evidence type="ECO:0000256" key="9">
    <source>
        <dbReference type="SAM" id="Phobius"/>
    </source>
</evidence>
<evidence type="ECO:0000256" key="1">
    <source>
        <dbReference type="ARBA" id="ARBA00004141"/>
    </source>
</evidence>
<dbReference type="EMBL" id="JABWAB010000003">
    <property type="protein sequence ID" value="KAF6057273.1"/>
    <property type="molecule type" value="Genomic_DNA"/>
</dbReference>
<feature type="transmembrane region" description="Helical" evidence="9">
    <location>
        <begin position="72"/>
        <end position="93"/>
    </location>
</feature>
<feature type="transmembrane region" description="Helical" evidence="9">
    <location>
        <begin position="182"/>
        <end position="203"/>
    </location>
</feature>
<feature type="transmembrane region" description="Helical" evidence="9">
    <location>
        <begin position="513"/>
        <end position="533"/>
    </location>
</feature>
<gene>
    <name evidence="11" type="primary">DIP5</name>
    <name evidence="11" type="ORF">FOB60_001828</name>
</gene>
<comment type="caution">
    <text evidence="11">The sequence shown here is derived from an EMBL/GenBank/DDBJ whole genome shotgun (WGS) entry which is preliminary data.</text>
</comment>
<evidence type="ECO:0000259" key="10">
    <source>
        <dbReference type="Pfam" id="PF00324"/>
    </source>
</evidence>
<dbReference type="Proteomes" id="UP000590412">
    <property type="component" value="Unassembled WGS sequence"/>
</dbReference>
<evidence type="ECO:0000256" key="3">
    <source>
        <dbReference type="ARBA" id="ARBA00022448"/>
    </source>
</evidence>
<feature type="transmembrane region" description="Helical" evidence="9">
    <location>
        <begin position="364"/>
        <end position="389"/>
    </location>
</feature>
<evidence type="ECO:0000256" key="8">
    <source>
        <dbReference type="SAM" id="MobiDB-lite"/>
    </source>
</evidence>
<feature type="transmembrane region" description="Helical" evidence="9">
    <location>
        <begin position="438"/>
        <end position="465"/>
    </location>
</feature>
<keyword evidence="7 9" id="KW-0472">Membrane</keyword>
<feature type="domain" description="Amino acid permease/ SLC12A" evidence="10">
    <location>
        <begin position="71"/>
        <end position="540"/>
    </location>
</feature>
<feature type="transmembrane region" description="Helical" evidence="9">
    <location>
        <begin position="485"/>
        <end position="507"/>
    </location>
</feature>
<feature type="transmembrane region" description="Helical" evidence="9">
    <location>
        <begin position="269"/>
        <end position="290"/>
    </location>
</feature>
<feature type="compositionally biased region" description="Basic and acidic residues" evidence="8">
    <location>
        <begin position="7"/>
        <end position="21"/>
    </location>
</feature>
<dbReference type="InterPro" id="IPR004841">
    <property type="entry name" value="AA-permease/SLC12A_dom"/>
</dbReference>
<feature type="region of interest" description="Disordered" evidence="8">
    <location>
        <begin position="1"/>
        <end position="25"/>
    </location>
</feature>
<dbReference type="AlphaFoldDB" id="A0A8X7NN13"/>
<feature type="transmembrane region" description="Helical" evidence="9">
    <location>
        <begin position="409"/>
        <end position="426"/>
    </location>
</feature>
<reference evidence="11" key="1">
    <citation type="submission" date="2020-03" db="EMBL/GenBank/DDBJ databases">
        <title>FDA dAtabase for Regulatory Grade micrObial Sequences (FDA-ARGOS): Supporting development and validation of Infectious Disease Dx tests.</title>
        <authorList>
            <person name="Campos J."/>
            <person name="Goldberg B."/>
            <person name="Tallon L."/>
            <person name="Sadzewicz L."/>
            <person name="Vavikolanu K."/>
            <person name="Mehta A."/>
            <person name="Aluvathingal J."/>
            <person name="Nadendla S."/>
            <person name="Nandy P."/>
            <person name="Geyer C."/>
            <person name="Yan Y."/>
            <person name="Sichtig H."/>
        </authorList>
    </citation>
    <scope>NUCLEOTIDE SEQUENCE [LARGE SCALE GENOMIC DNA]</scope>
    <source>
        <strain evidence="11">FDAARGOS_652</strain>
    </source>
</reference>
<evidence type="ECO:0000313" key="11">
    <source>
        <dbReference type="EMBL" id="KAF6057273.1"/>
    </source>
</evidence>
<name>A0A8X7NN13_CANPA</name>
<accession>A0A8X7NN13</accession>
<feature type="transmembrane region" description="Helical" evidence="9">
    <location>
        <begin position="99"/>
        <end position="126"/>
    </location>
</feature>
<keyword evidence="5" id="KW-0029">Amino-acid transport</keyword>
<proteinExistence type="inferred from homology"/>
<dbReference type="PIRSF" id="PIRSF006060">
    <property type="entry name" value="AA_transporter"/>
    <property type="match status" value="1"/>
</dbReference>
<dbReference type="InterPro" id="IPR050524">
    <property type="entry name" value="APC_YAT"/>
</dbReference>
<evidence type="ECO:0000256" key="4">
    <source>
        <dbReference type="ARBA" id="ARBA00022692"/>
    </source>
</evidence>
<dbReference type="FunFam" id="1.20.1740.10:FF:000006">
    <property type="entry name" value="General amino acid permease"/>
    <property type="match status" value="1"/>
</dbReference>
<keyword evidence="6 9" id="KW-1133">Transmembrane helix</keyword>
<dbReference type="GO" id="GO:0015171">
    <property type="term" value="F:amino acid transmembrane transporter activity"/>
    <property type="evidence" value="ECO:0007669"/>
    <property type="project" value="TreeGrafter"/>
</dbReference>
<dbReference type="GO" id="GO:0016020">
    <property type="term" value="C:membrane"/>
    <property type="evidence" value="ECO:0007669"/>
    <property type="project" value="UniProtKB-SubCell"/>
</dbReference>
<keyword evidence="3" id="KW-0813">Transport</keyword>
<evidence type="ECO:0000256" key="6">
    <source>
        <dbReference type="ARBA" id="ARBA00022989"/>
    </source>
</evidence>
<evidence type="ECO:0000313" key="12">
    <source>
        <dbReference type="Proteomes" id="UP000590412"/>
    </source>
</evidence>
<evidence type="ECO:0000256" key="2">
    <source>
        <dbReference type="ARBA" id="ARBA00006983"/>
    </source>
</evidence>
<dbReference type="OrthoDB" id="3900342at2759"/>
<dbReference type="PROSITE" id="PS00218">
    <property type="entry name" value="AMINO_ACID_PERMEASE_1"/>
    <property type="match status" value="1"/>
</dbReference>
<comment type="similarity">
    <text evidence="2">Belongs to the amino acid-polyamine-organocation (APC) superfamily. YAT (TC 2.A.3.10) family.</text>
</comment>
<protein>
    <submittedName>
        <fullName evidence="11">Dicarboxylic amino acid permease</fullName>
    </submittedName>
</protein>
<dbReference type="Pfam" id="PF00324">
    <property type="entry name" value="AA_permease"/>
    <property type="match status" value="1"/>
</dbReference>
<dbReference type="PANTHER" id="PTHR43341:SF9">
    <property type="entry name" value="DICARBOXYLIC AMINO ACID PERMEASE"/>
    <property type="match status" value="1"/>
</dbReference>